<organism evidence="1">
    <name type="scientific">viral metagenome</name>
    <dbReference type="NCBI Taxonomy" id="1070528"/>
    <lineage>
        <taxon>unclassified sequences</taxon>
        <taxon>metagenomes</taxon>
        <taxon>organismal metagenomes</taxon>
    </lineage>
</organism>
<evidence type="ECO:0000313" key="2">
    <source>
        <dbReference type="EMBL" id="QJA75422.1"/>
    </source>
</evidence>
<protein>
    <submittedName>
        <fullName evidence="1">Uncharacterized protein</fullName>
    </submittedName>
</protein>
<proteinExistence type="predicted"/>
<dbReference type="EMBL" id="MT141520">
    <property type="protein sequence ID" value="QJA64444.1"/>
    <property type="molecule type" value="Genomic_DNA"/>
</dbReference>
<evidence type="ECO:0000313" key="1">
    <source>
        <dbReference type="EMBL" id="QJA64444.1"/>
    </source>
</evidence>
<sequence length="245" mass="28016">MGFKQKYTLTIDDLTVKVKIKKMPITLHFPEVHLFGVKEDETLVGPLTSRTGYFSKITGEDFGTSQAVGRRTDNVDSEGNVYDKEHTVSQTEDGKGGWKPAKQYSNTGKIEGMVGPEKKWMEIPIPIISDWQAEKVFEVYVDAKEYKDPQERRLMEALLFEKVKQWWDRDVAVVGQFVPISVPAGMILQPIIKNEDGEVKFVIKMIQSKTKTEKYQHLMTVTQKPQEIKILEEPDTEQVLAMFAT</sequence>
<reference evidence="1" key="1">
    <citation type="submission" date="2020-03" db="EMBL/GenBank/DDBJ databases">
        <title>The deep terrestrial virosphere.</title>
        <authorList>
            <person name="Holmfeldt K."/>
            <person name="Nilsson E."/>
            <person name="Simone D."/>
            <person name="Lopez-Fernandez M."/>
            <person name="Wu X."/>
            <person name="de Brujin I."/>
            <person name="Lundin D."/>
            <person name="Andersson A."/>
            <person name="Bertilsson S."/>
            <person name="Dopson M."/>
        </authorList>
    </citation>
    <scope>NUCLEOTIDE SEQUENCE</scope>
    <source>
        <strain evidence="2">MM415A01781</strain>
        <strain evidence="1">MM415B00496</strain>
    </source>
</reference>
<name>A0A6M3J448_9ZZZZ</name>
<dbReference type="AlphaFoldDB" id="A0A6M3J448"/>
<gene>
    <name evidence="2" type="ORF">MM415A01781_0009</name>
    <name evidence="1" type="ORF">MM415B00496_0002</name>
</gene>
<accession>A0A6M3J448</accession>
<dbReference type="EMBL" id="MT142163">
    <property type="protein sequence ID" value="QJA75422.1"/>
    <property type="molecule type" value="Genomic_DNA"/>
</dbReference>